<proteinExistence type="inferred from homology"/>
<accession>A0AAN8G9P3</accession>
<dbReference type="InterPro" id="IPR007518">
    <property type="entry name" value="MINDY"/>
</dbReference>
<dbReference type="PANTHER" id="PTHR18063:SF6">
    <property type="entry name" value="UBIQUITIN CARBOXYL-TERMINAL HYDROLASE"/>
    <property type="match status" value="1"/>
</dbReference>
<dbReference type="Pfam" id="PF04424">
    <property type="entry name" value="MINDY_DUB"/>
    <property type="match status" value="1"/>
</dbReference>
<keyword evidence="6" id="KW-1185">Reference proteome</keyword>
<feature type="domain" description="MINDY deubiquitinase" evidence="4">
    <location>
        <begin position="64"/>
        <end position="101"/>
    </location>
</feature>
<dbReference type="GO" id="GO:0005829">
    <property type="term" value="C:cytosol"/>
    <property type="evidence" value="ECO:0007669"/>
    <property type="project" value="TreeGrafter"/>
</dbReference>
<protein>
    <recommendedName>
        <fullName evidence="2">Ubiquitin carboxyl-terminal hydrolase</fullName>
        <ecNumber evidence="2">3.4.19.12</ecNumber>
    </recommendedName>
</protein>
<feature type="region of interest" description="Disordered" evidence="3">
    <location>
        <begin position="34"/>
        <end position="59"/>
    </location>
</feature>
<dbReference type="GO" id="GO:0071944">
    <property type="term" value="C:cell periphery"/>
    <property type="evidence" value="ECO:0007669"/>
    <property type="project" value="TreeGrafter"/>
</dbReference>
<dbReference type="InterPro" id="IPR033979">
    <property type="entry name" value="MINDY_domain"/>
</dbReference>
<dbReference type="GO" id="GO:0140934">
    <property type="term" value="F:histone deubiquitinase activity"/>
    <property type="evidence" value="ECO:0007669"/>
    <property type="project" value="UniProtKB-UniRule"/>
</dbReference>
<feature type="compositionally biased region" description="Basic and acidic residues" evidence="3">
    <location>
        <begin position="36"/>
        <end position="49"/>
    </location>
</feature>
<gene>
    <name evidence="5" type="ORF">GCK32_007987</name>
</gene>
<comment type="catalytic activity">
    <reaction evidence="2">
        <text>Thiol-dependent hydrolysis of ester, thioester, amide, peptide and isopeptide bonds formed by the C-terminal Gly of ubiquitin (a 76-residue protein attached to proteins as an intracellular targeting signal).</text>
        <dbReference type="EC" id="3.4.19.12"/>
    </reaction>
</comment>
<dbReference type="GO" id="GO:0016807">
    <property type="term" value="F:cysteine-type carboxypeptidase activity"/>
    <property type="evidence" value="ECO:0007669"/>
    <property type="project" value="TreeGrafter"/>
</dbReference>
<organism evidence="5 6">
    <name type="scientific">Trichostrongylus colubriformis</name>
    <name type="common">Black scour worm</name>
    <dbReference type="NCBI Taxonomy" id="6319"/>
    <lineage>
        <taxon>Eukaryota</taxon>
        <taxon>Metazoa</taxon>
        <taxon>Ecdysozoa</taxon>
        <taxon>Nematoda</taxon>
        <taxon>Chromadorea</taxon>
        <taxon>Rhabditida</taxon>
        <taxon>Rhabditina</taxon>
        <taxon>Rhabditomorpha</taxon>
        <taxon>Strongyloidea</taxon>
        <taxon>Trichostrongylidae</taxon>
        <taxon>Trichostrongylus</taxon>
    </lineage>
</organism>
<keyword evidence="2" id="KW-0788">Thiol protease</keyword>
<dbReference type="GO" id="GO:0071108">
    <property type="term" value="P:protein K48-linked deubiquitination"/>
    <property type="evidence" value="ECO:0007669"/>
    <property type="project" value="TreeGrafter"/>
</dbReference>
<dbReference type="EC" id="3.4.19.12" evidence="2"/>
<dbReference type="GO" id="GO:0006508">
    <property type="term" value="P:proteolysis"/>
    <property type="evidence" value="ECO:0007669"/>
    <property type="project" value="UniProtKB-KW"/>
</dbReference>
<evidence type="ECO:0000313" key="5">
    <source>
        <dbReference type="EMBL" id="KAK5986860.1"/>
    </source>
</evidence>
<keyword evidence="2" id="KW-0378">Hydrolase</keyword>
<keyword evidence="2" id="KW-0645">Protease</keyword>
<evidence type="ECO:0000259" key="4">
    <source>
        <dbReference type="Pfam" id="PF04424"/>
    </source>
</evidence>
<evidence type="ECO:0000256" key="2">
    <source>
        <dbReference type="RuleBase" id="RU367139"/>
    </source>
</evidence>
<dbReference type="GO" id="GO:0004843">
    <property type="term" value="F:cysteine-type deubiquitinase activity"/>
    <property type="evidence" value="ECO:0007669"/>
    <property type="project" value="UniProtKB-UniRule"/>
</dbReference>
<evidence type="ECO:0000256" key="3">
    <source>
        <dbReference type="SAM" id="MobiDB-lite"/>
    </source>
</evidence>
<keyword evidence="2" id="KW-0833">Ubl conjugation pathway</keyword>
<name>A0AAN8G9P3_TRICO</name>
<reference evidence="5 6" key="1">
    <citation type="submission" date="2019-10" db="EMBL/GenBank/DDBJ databases">
        <title>Assembly and Annotation for the nematode Trichostrongylus colubriformis.</title>
        <authorList>
            <person name="Martin J."/>
        </authorList>
    </citation>
    <scope>NUCLEOTIDE SEQUENCE [LARGE SCALE GENOMIC DNA]</scope>
    <source>
        <strain evidence="5">G859</strain>
        <tissue evidence="5">Whole worm</tissue>
    </source>
</reference>
<dbReference type="PANTHER" id="PTHR18063">
    <property type="entry name" value="NF-E2 INDUCIBLE PROTEIN"/>
    <property type="match status" value="1"/>
</dbReference>
<comment type="function">
    <text evidence="2">Hydrolase that can specifically remove 'Lys-48'-linked conjugated ubiquitin from proteins. Has exodeubiquitinase activity and has a preference for long polyubiquitin chains. May play a regulatory role at the level of protein turnover.</text>
</comment>
<dbReference type="Proteomes" id="UP001331761">
    <property type="component" value="Unassembled WGS sequence"/>
</dbReference>
<dbReference type="GO" id="GO:1990380">
    <property type="term" value="F:K48-linked deubiquitinase activity"/>
    <property type="evidence" value="ECO:0007669"/>
    <property type="project" value="UniProtKB-UniRule"/>
</dbReference>
<evidence type="ECO:0000313" key="6">
    <source>
        <dbReference type="Proteomes" id="UP001331761"/>
    </source>
</evidence>
<dbReference type="GO" id="GO:0036435">
    <property type="term" value="F:K48-linked polyubiquitin modification-dependent protein binding"/>
    <property type="evidence" value="ECO:0007669"/>
    <property type="project" value="UniProtKB-UniRule"/>
</dbReference>
<comment type="caution">
    <text evidence="5">The sequence shown here is derived from an EMBL/GenBank/DDBJ whole genome shotgun (WGS) entry which is preliminary data.</text>
</comment>
<evidence type="ECO:0000256" key="1">
    <source>
        <dbReference type="ARBA" id="ARBA00006616"/>
    </source>
</evidence>
<sequence>MSDSSTNETDGLQVDAVDEAVIDTVKYLLENIQLERAPEDHPSPRKPEPETVPLQHRQDEDRDIFKLKAMQFNTTKMSIVTQNLNGPCPLIALVNVLALKGLIWPFD</sequence>
<dbReference type="EMBL" id="WIXE01000128">
    <property type="protein sequence ID" value="KAK5986860.1"/>
    <property type="molecule type" value="Genomic_DNA"/>
</dbReference>
<dbReference type="AlphaFoldDB" id="A0AAN8G9P3"/>
<comment type="similarity">
    <text evidence="1 2">Belongs to the MINDY deubiquitinase family. FAM63 subfamily.</text>
</comment>